<dbReference type="SUPFAM" id="SSF52413">
    <property type="entry name" value="UDP-glucose/GDP-mannose dehydrogenase C-terminal domain"/>
    <property type="match status" value="1"/>
</dbReference>
<dbReference type="InterPro" id="IPR014027">
    <property type="entry name" value="UDP-Glc/GDP-Man_DH_C"/>
</dbReference>
<keyword evidence="6 8" id="KW-0520">NAD</keyword>
<feature type="binding site" evidence="11">
    <location>
        <position position="121"/>
    </location>
    <ligand>
        <name>NAD(+)</name>
        <dbReference type="ChEBI" id="CHEBI:57540"/>
    </ligand>
</feature>
<dbReference type="PIRSF" id="PIRSF000124">
    <property type="entry name" value="UDPglc_GDPman_dh"/>
    <property type="match status" value="1"/>
</dbReference>
<evidence type="ECO:0000256" key="5">
    <source>
        <dbReference type="ARBA" id="ARBA00023002"/>
    </source>
</evidence>
<feature type="binding site" evidence="11">
    <location>
        <position position="86"/>
    </location>
    <ligand>
        <name>NAD(+)</name>
        <dbReference type="ChEBI" id="CHEBI:57540"/>
    </ligand>
</feature>
<evidence type="ECO:0000256" key="11">
    <source>
        <dbReference type="PIRSR" id="PIRSR500134-3"/>
    </source>
</evidence>
<dbReference type="InterPro" id="IPR008927">
    <property type="entry name" value="6-PGluconate_DH-like_C_sf"/>
</dbReference>
<feature type="binding site" evidence="10">
    <location>
        <begin position="152"/>
        <end position="155"/>
    </location>
    <ligand>
        <name>substrate</name>
    </ligand>
</feature>
<dbReference type="EMBL" id="JACNJH010000094">
    <property type="protein sequence ID" value="MBC8360505.1"/>
    <property type="molecule type" value="Genomic_DNA"/>
</dbReference>
<name>A0A8J6NQW2_9BACT</name>
<feature type="binding site" evidence="11">
    <location>
        <position position="266"/>
    </location>
    <ligand>
        <name>NAD(+)</name>
        <dbReference type="ChEBI" id="CHEBI:57540"/>
    </ligand>
</feature>
<feature type="active site" description="Nucleophile" evidence="9">
    <location>
        <position position="263"/>
    </location>
</feature>
<dbReference type="InterPro" id="IPR028357">
    <property type="entry name" value="UDPglc_DH_bac"/>
</dbReference>
<keyword evidence="5 8" id="KW-0560">Oxidoreductase</keyword>
<dbReference type="EC" id="1.1.1.22" evidence="3 8"/>
<evidence type="ECO:0000313" key="13">
    <source>
        <dbReference type="EMBL" id="MBC8360505.1"/>
    </source>
</evidence>
<proteinExistence type="inferred from homology"/>
<dbReference type="GO" id="GO:0000271">
    <property type="term" value="P:polysaccharide biosynthetic process"/>
    <property type="evidence" value="ECO:0007669"/>
    <property type="project" value="InterPro"/>
</dbReference>
<dbReference type="InterPro" id="IPR001732">
    <property type="entry name" value="UDP-Glc/GDP-Man_DH_N"/>
</dbReference>
<dbReference type="InterPro" id="IPR036291">
    <property type="entry name" value="NAD(P)-bd_dom_sf"/>
</dbReference>
<dbReference type="GO" id="GO:0051287">
    <property type="term" value="F:NAD binding"/>
    <property type="evidence" value="ECO:0007669"/>
    <property type="project" value="InterPro"/>
</dbReference>
<dbReference type="PANTHER" id="PTHR43750">
    <property type="entry name" value="UDP-GLUCOSE 6-DEHYDROGENASE TUAD"/>
    <property type="match status" value="1"/>
</dbReference>
<evidence type="ECO:0000256" key="1">
    <source>
        <dbReference type="ARBA" id="ARBA00004701"/>
    </source>
</evidence>
<reference evidence="13 14" key="1">
    <citation type="submission" date="2020-08" db="EMBL/GenBank/DDBJ databases">
        <title>Bridging the membrane lipid divide: bacteria of the FCB group superphylum have the potential to synthesize archaeal ether lipids.</title>
        <authorList>
            <person name="Villanueva L."/>
            <person name="Von Meijenfeldt F.A.B."/>
            <person name="Westbye A.B."/>
            <person name="Yadav S."/>
            <person name="Hopmans E.C."/>
            <person name="Dutilh B.E."/>
            <person name="Sinninghe Damste J.S."/>
        </authorList>
    </citation>
    <scope>NUCLEOTIDE SEQUENCE [LARGE SCALE GENOMIC DNA]</scope>
    <source>
        <strain evidence="13">NIOZ-UU30</strain>
    </source>
</reference>
<feature type="domain" description="UDP-glucose/GDP-mannose dehydrogenase C-terminal" evidence="12">
    <location>
        <begin position="315"/>
        <end position="416"/>
    </location>
</feature>
<dbReference type="SMART" id="SM00984">
    <property type="entry name" value="UDPG_MGDP_dh_C"/>
    <property type="match status" value="1"/>
</dbReference>
<protein>
    <recommendedName>
        <fullName evidence="4 8">UDP-glucose 6-dehydrogenase</fullName>
        <ecNumber evidence="3 8">1.1.1.22</ecNumber>
    </recommendedName>
</protein>
<feature type="binding site" evidence="10">
    <location>
        <position position="322"/>
    </location>
    <ligand>
        <name>substrate</name>
    </ligand>
</feature>
<feature type="binding site" evidence="11">
    <location>
        <position position="329"/>
    </location>
    <ligand>
        <name>NAD(+)</name>
        <dbReference type="ChEBI" id="CHEBI:57540"/>
    </ligand>
</feature>
<dbReference type="Pfam" id="PF00984">
    <property type="entry name" value="UDPG_MGDP_dh"/>
    <property type="match status" value="1"/>
</dbReference>
<evidence type="ECO:0000313" key="14">
    <source>
        <dbReference type="Proteomes" id="UP000603434"/>
    </source>
</evidence>
<comment type="pathway">
    <text evidence="1">Nucleotide-sugar biosynthesis; UDP-alpha-D-glucuronate biosynthesis; UDP-alpha-D-glucuronate from UDP-alpha-D-glucose: step 1/1.</text>
</comment>
<dbReference type="Pfam" id="PF03721">
    <property type="entry name" value="UDPG_MGDP_dh_N"/>
    <property type="match status" value="1"/>
</dbReference>
<feature type="binding site" evidence="10">
    <location>
        <position position="207"/>
    </location>
    <ligand>
        <name>substrate</name>
    </ligand>
</feature>
<evidence type="ECO:0000256" key="9">
    <source>
        <dbReference type="PIRSR" id="PIRSR500134-1"/>
    </source>
</evidence>
<accession>A0A8J6NQW2</accession>
<evidence type="ECO:0000256" key="4">
    <source>
        <dbReference type="ARBA" id="ARBA00015132"/>
    </source>
</evidence>
<evidence type="ECO:0000256" key="7">
    <source>
        <dbReference type="ARBA" id="ARBA00047473"/>
    </source>
</evidence>
<evidence type="ECO:0000256" key="2">
    <source>
        <dbReference type="ARBA" id="ARBA00006601"/>
    </source>
</evidence>
<dbReference type="PANTHER" id="PTHR43750:SF3">
    <property type="entry name" value="UDP-GLUCOSE 6-DEHYDROGENASE TUAD"/>
    <property type="match status" value="1"/>
</dbReference>
<dbReference type="Gene3D" id="3.40.50.720">
    <property type="entry name" value="NAD(P)-binding Rossmann-like Domain"/>
    <property type="match status" value="2"/>
</dbReference>
<evidence type="ECO:0000259" key="12">
    <source>
        <dbReference type="SMART" id="SM00984"/>
    </source>
</evidence>
<evidence type="ECO:0000256" key="8">
    <source>
        <dbReference type="PIRNR" id="PIRNR000124"/>
    </source>
</evidence>
<evidence type="ECO:0000256" key="10">
    <source>
        <dbReference type="PIRSR" id="PIRSR500134-2"/>
    </source>
</evidence>
<feature type="binding site" evidence="11">
    <location>
        <position position="35"/>
    </location>
    <ligand>
        <name>NAD(+)</name>
        <dbReference type="ChEBI" id="CHEBI:57540"/>
    </ligand>
</feature>
<dbReference type="SUPFAM" id="SSF48179">
    <property type="entry name" value="6-phosphogluconate dehydrogenase C-terminal domain-like"/>
    <property type="match status" value="1"/>
</dbReference>
<feature type="binding site" evidence="11">
    <location>
        <position position="155"/>
    </location>
    <ligand>
        <name>NAD(+)</name>
        <dbReference type="ChEBI" id="CHEBI:57540"/>
    </ligand>
</feature>
<feature type="binding site" evidence="10">
    <location>
        <position position="260"/>
    </location>
    <ligand>
        <name>substrate</name>
    </ligand>
</feature>
<dbReference type="SUPFAM" id="SSF51735">
    <property type="entry name" value="NAD(P)-binding Rossmann-fold domains"/>
    <property type="match status" value="1"/>
</dbReference>
<gene>
    <name evidence="13" type="ORF">H8E23_03810</name>
</gene>
<organism evidence="13 14">
    <name type="scientific">Candidatus Desulfatibia profunda</name>
    <dbReference type="NCBI Taxonomy" id="2841695"/>
    <lineage>
        <taxon>Bacteria</taxon>
        <taxon>Pseudomonadati</taxon>
        <taxon>Thermodesulfobacteriota</taxon>
        <taxon>Desulfobacteria</taxon>
        <taxon>Desulfobacterales</taxon>
        <taxon>Desulfobacterales incertae sedis</taxon>
        <taxon>Candidatus Desulfatibia</taxon>
    </lineage>
</organism>
<dbReference type="NCBIfam" id="TIGR03026">
    <property type="entry name" value="NDP-sugDHase"/>
    <property type="match status" value="1"/>
</dbReference>
<feature type="binding site" evidence="11">
    <location>
        <position position="30"/>
    </location>
    <ligand>
        <name>NAD(+)</name>
        <dbReference type="ChEBI" id="CHEBI:57540"/>
    </ligand>
</feature>
<dbReference type="InterPro" id="IPR036220">
    <property type="entry name" value="UDP-Glc/GDP-Man_DH_C_sf"/>
</dbReference>
<dbReference type="Proteomes" id="UP000603434">
    <property type="component" value="Unassembled WGS sequence"/>
</dbReference>
<evidence type="ECO:0000256" key="3">
    <source>
        <dbReference type="ARBA" id="ARBA00012954"/>
    </source>
</evidence>
<dbReference type="GO" id="GO:0003979">
    <property type="term" value="F:UDP-glucose 6-dehydrogenase activity"/>
    <property type="evidence" value="ECO:0007669"/>
    <property type="project" value="UniProtKB-EC"/>
</dbReference>
<evidence type="ECO:0000256" key="6">
    <source>
        <dbReference type="ARBA" id="ARBA00023027"/>
    </source>
</evidence>
<dbReference type="InterPro" id="IPR014026">
    <property type="entry name" value="UDP-Glc/GDP-Man_DH_dimer"/>
</dbReference>
<dbReference type="AlphaFoldDB" id="A0A8J6NQW2"/>
<comment type="similarity">
    <text evidence="2 8">Belongs to the UDP-glucose/GDP-mannose dehydrogenase family.</text>
</comment>
<comment type="catalytic activity">
    <reaction evidence="7 8">
        <text>UDP-alpha-D-glucose + 2 NAD(+) + H2O = UDP-alpha-D-glucuronate + 2 NADH + 3 H(+)</text>
        <dbReference type="Rhea" id="RHEA:23596"/>
        <dbReference type="ChEBI" id="CHEBI:15377"/>
        <dbReference type="ChEBI" id="CHEBI:15378"/>
        <dbReference type="ChEBI" id="CHEBI:57540"/>
        <dbReference type="ChEBI" id="CHEBI:57945"/>
        <dbReference type="ChEBI" id="CHEBI:58052"/>
        <dbReference type="ChEBI" id="CHEBI:58885"/>
        <dbReference type="EC" id="1.1.1.22"/>
    </reaction>
</comment>
<feature type="binding site" evidence="10">
    <location>
        <begin position="252"/>
        <end position="256"/>
    </location>
    <ligand>
        <name>substrate</name>
    </ligand>
</feature>
<dbReference type="UniPathway" id="UPA00038">
    <property type="reaction ID" value="UER00491"/>
</dbReference>
<comment type="caution">
    <text evidence="13">The sequence shown here is derived from an EMBL/GenBank/DDBJ whole genome shotgun (WGS) entry which is preliminary data.</text>
</comment>
<sequence>MKLTIIGTGYVGLVTGSGFANLGNDVLCFDIDKAKIGLLSDGVMPIYEPGLEEIFQKNLKAGRLAFTTDGVKAIQESEIIFICVGTPENEQEEADLTAVKEAAKTIGKYINNYKIIVNKSTVPVGTADLVKKIIKENRQEVIEFDVVSNPEFLREGAAVKDFENPDRIVIGTDSKKAEEIMTSLYRSRARTDRPIMVTDIKSAEIIKYASNAMLATRISFMNQLAYLCEKTGADIKEVARGMGLDSRIGPRFLQAGVGYGGSCFPKDIKALIVTLRQNNCDSDLFKAVNRINETQKSVVVEKLKSVLEIKDRTIAVWGISFKPKTDDIREAPALKIIKNLQKLGAKIHACDPVAIENAKKALDDVEFFENPYETIRDCDALIVVTEWNEFRNLDMRAVKILLKNPIIIDGRNIYDPKEMKALGFKYMGIGR</sequence>
<dbReference type="InterPro" id="IPR017476">
    <property type="entry name" value="UDP-Glc/GDP-Man"/>
</dbReference>
<dbReference type="Pfam" id="PF03720">
    <property type="entry name" value="UDPG_MGDP_dh_C"/>
    <property type="match status" value="1"/>
</dbReference>
<dbReference type="PIRSF" id="PIRSF500134">
    <property type="entry name" value="UDPglc_DH_bac"/>
    <property type="match status" value="1"/>
</dbReference>
<dbReference type="Gene3D" id="1.20.5.100">
    <property type="entry name" value="Cytochrome c1, transmembrane anchor, C-terminal"/>
    <property type="match status" value="1"/>
</dbReference>
<dbReference type="GO" id="GO:0006065">
    <property type="term" value="P:UDP-glucuronate biosynthetic process"/>
    <property type="evidence" value="ECO:0007669"/>
    <property type="project" value="UniProtKB-UniPathway"/>
</dbReference>